<name>A0A239FHH5_9SPHN</name>
<evidence type="ECO:0000313" key="2">
    <source>
        <dbReference type="EMBL" id="SNS56195.1"/>
    </source>
</evidence>
<accession>A0A239FHH5</accession>
<dbReference type="Proteomes" id="UP000198339">
    <property type="component" value="Unassembled WGS sequence"/>
</dbReference>
<protein>
    <recommendedName>
        <fullName evidence="4">Anti-sigma factor</fullName>
    </recommendedName>
</protein>
<evidence type="ECO:0008006" key="4">
    <source>
        <dbReference type="Google" id="ProtNLM"/>
    </source>
</evidence>
<evidence type="ECO:0000256" key="1">
    <source>
        <dbReference type="SAM" id="MobiDB-lite"/>
    </source>
</evidence>
<dbReference type="AlphaFoldDB" id="A0A239FHH5"/>
<dbReference type="OrthoDB" id="7502743at2"/>
<organism evidence="2 3">
    <name type="scientific">Sphingopyxis indica</name>
    <dbReference type="NCBI Taxonomy" id="436663"/>
    <lineage>
        <taxon>Bacteria</taxon>
        <taxon>Pseudomonadati</taxon>
        <taxon>Pseudomonadota</taxon>
        <taxon>Alphaproteobacteria</taxon>
        <taxon>Sphingomonadales</taxon>
        <taxon>Sphingomonadaceae</taxon>
        <taxon>Sphingopyxis</taxon>
    </lineage>
</organism>
<reference evidence="2 3" key="1">
    <citation type="submission" date="2017-06" db="EMBL/GenBank/DDBJ databases">
        <authorList>
            <person name="Kim H.J."/>
            <person name="Triplett B.A."/>
        </authorList>
    </citation>
    <scope>NUCLEOTIDE SEQUENCE [LARGE SCALE GENOMIC DNA]</scope>
    <source>
        <strain evidence="2 3">DS15</strain>
    </source>
</reference>
<keyword evidence="3" id="KW-1185">Reference proteome</keyword>
<feature type="region of interest" description="Disordered" evidence="1">
    <location>
        <begin position="215"/>
        <end position="236"/>
    </location>
</feature>
<dbReference type="EMBL" id="FZPA01000002">
    <property type="protein sequence ID" value="SNS56195.1"/>
    <property type="molecule type" value="Genomic_DNA"/>
</dbReference>
<dbReference type="RefSeq" id="WP_089214875.1">
    <property type="nucleotide sequence ID" value="NZ_FZPA01000002.1"/>
</dbReference>
<proteinExistence type="predicted"/>
<evidence type="ECO:0000313" key="3">
    <source>
        <dbReference type="Proteomes" id="UP000198339"/>
    </source>
</evidence>
<sequence>MTFDPATVAAFVDGELDGPTARRIEREAEADPALAAEIARHRALRGRLAAHYAPIAEEPVPERLRTLLAADGKIDTSLAARREAKRSQFAAIHWGAIAASLALGLTIGLKPWAPAADIASEQGRLIASGALAKALDSQLASNQPQNARVRIGLSFRDREGRYCRSFDSGALAGIGCRDDGRWQLERTARSEAGGAYRQASSGELAATAAAMMTADGPLDADAERAARDAGWRAPRP</sequence>
<feature type="compositionally biased region" description="Basic and acidic residues" evidence="1">
    <location>
        <begin position="221"/>
        <end position="230"/>
    </location>
</feature>
<gene>
    <name evidence="2" type="ORF">SAMN06295955_10277</name>
</gene>